<dbReference type="Pfam" id="PF05751">
    <property type="entry name" value="FixH"/>
    <property type="match status" value="1"/>
</dbReference>
<dbReference type="InterPro" id="IPR018037">
    <property type="entry name" value="FixH_proteobacterial"/>
</dbReference>
<evidence type="ECO:0000256" key="1">
    <source>
        <dbReference type="SAM" id="Phobius"/>
    </source>
</evidence>
<sequence length="152" mass="16908">MSEFTGRKMAIVMVSFFGVIIAVNFLMAYKAVSTFPGLEVKNSYVASQQFDTIRTAQKDLNWTMTPDYDAADRRLYLAFTDADGQPAQLSDLSVLIGRSTAARDDQTPEFIYAANLWTTPIDLEPGKWLLRVEARAVDGTLFSQRVGILVKG</sequence>
<dbReference type="AlphaFoldDB" id="A0A411Z593"/>
<dbReference type="PIRSF" id="PIRSF011386">
    <property type="entry name" value="FixH"/>
    <property type="match status" value="1"/>
</dbReference>
<organism evidence="2 3">
    <name type="scientific">Pseudotabrizicola alkalilacus</name>
    <dbReference type="NCBI Taxonomy" id="2305252"/>
    <lineage>
        <taxon>Bacteria</taxon>
        <taxon>Pseudomonadati</taxon>
        <taxon>Pseudomonadota</taxon>
        <taxon>Alphaproteobacteria</taxon>
        <taxon>Rhodobacterales</taxon>
        <taxon>Paracoccaceae</taxon>
        <taxon>Pseudotabrizicola</taxon>
    </lineage>
</organism>
<feature type="transmembrane region" description="Helical" evidence="1">
    <location>
        <begin position="9"/>
        <end position="29"/>
    </location>
</feature>
<dbReference type="EMBL" id="QWEY01000002">
    <property type="protein sequence ID" value="RGP38217.1"/>
    <property type="molecule type" value="Genomic_DNA"/>
</dbReference>
<dbReference type="Proteomes" id="UP000284547">
    <property type="component" value="Unassembled WGS sequence"/>
</dbReference>
<evidence type="ECO:0000313" key="3">
    <source>
        <dbReference type="Proteomes" id="UP000284547"/>
    </source>
</evidence>
<name>A0A411Z593_9RHOB</name>
<keyword evidence="1" id="KW-1133">Transmembrane helix</keyword>
<protein>
    <submittedName>
        <fullName evidence="2">Nitrogen fixation protein FixH</fullName>
    </submittedName>
</protein>
<keyword evidence="3" id="KW-1185">Reference proteome</keyword>
<dbReference type="InterPro" id="IPR008620">
    <property type="entry name" value="FixH"/>
</dbReference>
<proteinExistence type="predicted"/>
<reference evidence="2 3" key="1">
    <citation type="submission" date="2018-08" db="EMBL/GenBank/DDBJ databases">
        <title>Flavobacterium tibetense sp. nov., isolated from a wetland YonghuCo on Tibetan Plateau.</title>
        <authorList>
            <person name="Phurbu D."/>
            <person name="Lu H."/>
            <person name="Xing P."/>
        </authorList>
    </citation>
    <scope>NUCLEOTIDE SEQUENCE [LARGE SCALE GENOMIC DNA]</scope>
    <source>
        <strain evidence="2 3">DJC</strain>
    </source>
</reference>
<dbReference type="RefSeq" id="WP_118150269.1">
    <property type="nucleotide sequence ID" value="NZ_QWEY01000002.1"/>
</dbReference>
<dbReference type="OrthoDB" id="1495896at2"/>
<gene>
    <name evidence="2" type="ORF">D1012_05135</name>
</gene>
<accession>A0A411Z593</accession>
<keyword evidence="1" id="KW-0472">Membrane</keyword>
<comment type="caution">
    <text evidence="2">The sequence shown here is derived from an EMBL/GenBank/DDBJ whole genome shotgun (WGS) entry which is preliminary data.</text>
</comment>
<keyword evidence="1" id="KW-0812">Transmembrane</keyword>
<evidence type="ECO:0000313" key="2">
    <source>
        <dbReference type="EMBL" id="RGP38217.1"/>
    </source>
</evidence>